<organism evidence="1 2">
    <name type="scientific">Castanea mollissima</name>
    <name type="common">Chinese chestnut</name>
    <dbReference type="NCBI Taxonomy" id="60419"/>
    <lineage>
        <taxon>Eukaryota</taxon>
        <taxon>Viridiplantae</taxon>
        <taxon>Streptophyta</taxon>
        <taxon>Embryophyta</taxon>
        <taxon>Tracheophyta</taxon>
        <taxon>Spermatophyta</taxon>
        <taxon>Magnoliopsida</taxon>
        <taxon>eudicotyledons</taxon>
        <taxon>Gunneridae</taxon>
        <taxon>Pentapetalae</taxon>
        <taxon>rosids</taxon>
        <taxon>fabids</taxon>
        <taxon>Fagales</taxon>
        <taxon>Fagaceae</taxon>
        <taxon>Castanea</taxon>
    </lineage>
</organism>
<comment type="caution">
    <text evidence="1">The sequence shown here is derived from an EMBL/GenBank/DDBJ whole genome shotgun (WGS) entry which is preliminary data.</text>
</comment>
<sequence length="77" mass="8925">MLYCFGRAKTPLRKNLPPVSLKDVFFEFKGKGNEDLDNSLQNRSTLGIFAIKGIRSQEILFSFILASFDQCLWMKKY</sequence>
<evidence type="ECO:0000313" key="2">
    <source>
        <dbReference type="Proteomes" id="UP000737018"/>
    </source>
</evidence>
<dbReference type="AlphaFoldDB" id="A0A8J4VD80"/>
<keyword evidence="2" id="KW-1185">Reference proteome</keyword>
<name>A0A8J4VD80_9ROSI</name>
<evidence type="ECO:0000313" key="1">
    <source>
        <dbReference type="EMBL" id="KAF3943826.1"/>
    </source>
</evidence>
<protein>
    <submittedName>
        <fullName evidence="1">Uncharacterized protein</fullName>
    </submittedName>
</protein>
<gene>
    <name evidence="1" type="ORF">CMV_029650</name>
</gene>
<proteinExistence type="predicted"/>
<reference evidence="1" key="1">
    <citation type="submission" date="2020-03" db="EMBL/GenBank/DDBJ databases">
        <title>Castanea mollissima Vanexum genome sequencing.</title>
        <authorList>
            <person name="Staton M."/>
        </authorList>
    </citation>
    <scope>NUCLEOTIDE SEQUENCE</scope>
    <source>
        <tissue evidence="1">Leaf</tissue>
    </source>
</reference>
<dbReference type="Proteomes" id="UP000737018">
    <property type="component" value="Unassembled WGS sequence"/>
</dbReference>
<accession>A0A8J4VD80</accession>
<dbReference type="EMBL" id="JRKL02012767">
    <property type="protein sequence ID" value="KAF3943826.1"/>
    <property type="molecule type" value="Genomic_DNA"/>
</dbReference>